<dbReference type="InterPro" id="IPR012934">
    <property type="entry name" value="Znf_AD"/>
</dbReference>
<protein>
    <recommendedName>
        <fullName evidence="3">ZAD domain-containing protein</fullName>
    </recommendedName>
</protein>
<dbReference type="PANTHER" id="PTHR39942:SF1">
    <property type="entry name" value="BCDNA.LD26519-RELATED"/>
    <property type="match status" value="1"/>
</dbReference>
<keyword evidence="1" id="KW-0479">Metal-binding</keyword>
<evidence type="ECO:0000256" key="1">
    <source>
        <dbReference type="PROSITE-ProRule" id="PRU01263"/>
    </source>
</evidence>
<name>A0A8K0KHD6_LADFU</name>
<dbReference type="GO" id="GO:0008270">
    <property type="term" value="F:zinc ion binding"/>
    <property type="evidence" value="ECO:0007669"/>
    <property type="project" value="UniProtKB-UniRule"/>
</dbReference>
<accession>A0A8K0KHD6</accession>
<keyword evidence="1" id="KW-0863">Zinc-finger</keyword>
<dbReference type="AlphaFoldDB" id="A0A8K0KHD6"/>
<keyword evidence="5" id="KW-1185">Reference proteome</keyword>
<dbReference type="OrthoDB" id="118105at2759"/>
<organism evidence="4 5">
    <name type="scientific">Ladona fulva</name>
    <name type="common">Scarce chaser dragonfly</name>
    <name type="synonym">Libellula fulva</name>
    <dbReference type="NCBI Taxonomy" id="123851"/>
    <lineage>
        <taxon>Eukaryota</taxon>
        <taxon>Metazoa</taxon>
        <taxon>Ecdysozoa</taxon>
        <taxon>Arthropoda</taxon>
        <taxon>Hexapoda</taxon>
        <taxon>Insecta</taxon>
        <taxon>Pterygota</taxon>
        <taxon>Palaeoptera</taxon>
        <taxon>Odonata</taxon>
        <taxon>Epiprocta</taxon>
        <taxon>Anisoptera</taxon>
        <taxon>Libelluloidea</taxon>
        <taxon>Libellulidae</taxon>
        <taxon>Ladona</taxon>
    </lineage>
</organism>
<evidence type="ECO:0000256" key="2">
    <source>
        <dbReference type="SAM" id="MobiDB-lite"/>
    </source>
</evidence>
<evidence type="ECO:0000313" key="5">
    <source>
        <dbReference type="Proteomes" id="UP000792457"/>
    </source>
</evidence>
<dbReference type="SUPFAM" id="SSF57716">
    <property type="entry name" value="Glucocorticoid receptor-like (DNA-binding domain)"/>
    <property type="match status" value="1"/>
</dbReference>
<dbReference type="PANTHER" id="PTHR39942">
    <property type="entry name" value="BCDNA.LD26519-RELATED"/>
    <property type="match status" value="1"/>
</dbReference>
<feature type="region of interest" description="Disordered" evidence="2">
    <location>
        <begin position="200"/>
        <end position="221"/>
    </location>
</feature>
<reference evidence="4" key="2">
    <citation type="submission" date="2017-10" db="EMBL/GenBank/DDBJ databases">
        <title>Ladona fulva Genome sequencing and assembly.</title>
        <authorList>
            <person name="Murali S."/>
            <person name="Richards S."/>
            <person name="Bandaranaike D."/>
            <person name="Bellair M."/>
            <person name="Blankenburg K."/>
            <person name="Chao H."/>
            <person name="Dinh H."/>
            <person name="Doddapaneni H."/>
            <person name="Dugan-Rocha S."/>
            <person name="Elkadiri S."/>
            <person name="Gnanaolivu R."/>
            <person name="Hernandez B."/>
            <person name="Skinner E."/>
            <person name="Javaid M."/>
            <person name="Lee S."/>
            <person name="Li M."/>
            <person name="Ming W."/>
            <person name="Munidasa M."/>
            <person name="Muniz J."/>
            <person name="Nguyen L."/>
            <person name="Hughes D."/>
            <person name="Osuji N."/>
            <person name="Pu L.-L."/>
            <person name="Puazo M."/>
            <person name="Qu C."/>
            <person name="Quiroz J."/>
            <person name="Raj R."/>
            <person name="Weissenberger G."/>
            <person name="Xin Y."/>
            <person name="Zou X."/>
            <person name="Han Y."/>
            <person name="Worley K."/>
            <person name="Muzny D."/>
            <person name="Gibbs R."/>
        </authorList>
    </citation>
    <scope>NUCLEOTIDE SEQUENCE</scope>
    <source>
        <strain evidence="4">Sampled in the wild</strain>
    </source>
</reference>
<sequence length="336" mass="39001">MELNSNNCFGSYIMKMNDANIDVMCRLCLNNSFLHYNIFTDETMENKPTYEIINYAYDLEISANDGLPQYICENCHAIVKTFKVYKSNAHRARSEIIRLKQKKDKVENASREVVNSLEKPDETEEVDNKVEESQYEDCWRDAASSEGNSKRRDVNQLMASVKQEEDSFDGGTTSPDWQTYNNPPEYMENTSAAEMAESGNTFSSGKDDAQFQKPPHEPVCSIHEEDSRTDLRYMQHTTMVNNSVEYVSRNFSFPPAAGMPFEVTSGRKRWKRSSVYNEIRFKDRGSHWPEFVEKRGRCVCCALSQIQSRPHSRCGLCKVYLCINEKKNCFYRYHYT</sequence>
<dbReference type="EMBL" id="KZ308893">
    <property type="protein sequence ID" value="KAG8235246.1"/>
    <property type="molecule type" value="Genomic_DNA"/>
</dbReference>
<feature type="region of interest" description="Disordered" evidence="2">
    <location>
        <begin position="108"/>
        <end position="154"/>
    </location>
</feature>
<dbReference type="PROSITE" id="PS51915">
    <property type="entry name" value="ZAD"/>
    <property type="match status" value="1"/>
</dbReference>
<dbReference type="GO" id="GO:0005634">
    <property type="term" value="C:nucleus"/>
    <property type="evidence" value="ECO:0007669"/>
    <property type="project" value="InterPro"/>
</dbReference>
<proteinExistence type="predicted"/>
<feature type="compositionally biased region" description="Basic and acidic residues" evidence="2">
    <location>
        <begin position="205"/>
        <end position="221"/>
    </location>
</feature>
<evidence type="ECO:0000259" key="3">
    <source>
        <dbReference type="PROSITE" id="PS51915"/>
    </source>
</evidence>
<dbReference type="Gene3D" id="3.40.1800.20">
    <property type="match status" value="1"/>
</dbReference>
<reference evidence="4" key="1">
    <citation type="submission" date="2013-04" db="EMBL/GenBank/DDBJ databases">
        <authorList>
            <person name="Qu J."/>
            <person name="Murali S.C."/>
            <person name="Bandaranaike D."/>
            <person name="Bellair M."/>
            <person name="Blankenburg K."/>
            <person name="Chao H."/>
            <person name="Dinh H."/>
            <person name="Doddapaneni H."/>
            <person name="Downs B."/>
            <person name="Dugan-Rocha S."/>
            <person name="Elkadiri S."/>
            <person name="Gnanaolivu R.D."/>
            <person name="Hernandez B."/>
            <person name="Javaid M."/>
            <person name="Jayaseelan J.C."/>
            <person name="Lee S."/>
            <person name="Li M."/>
            <person name="Ming W."/>
            <person name="Munidasa M."/>
            <person name="Muniz J."/>
            <person name="Nguyen L."/>
            <person name="Ongeri F."/>
            <person name="Osuji N."/>
            <person name="Pu L.-L."/>
            <person name="Puazo M."/>
            <person name="Qu C."/>
            <person name="Quiroz J."/>
            <person name="Raj R."/>
            <person name="Weissenberger G."/>
            <person name="Xin Y."/>
            <person name="Zou X."/>
            <person name="Han Y."/>
            <person name="Richards S."/>
            <person name="Worley K."/>
            <person name="Muzny D."/>
            <person name="Gibbs R."/>
        </authorList>
    </citation>
    <scope>NUCLEOTIDE SEQUENCE</scope>
    <source>
        <strain evidence="4">Sampled in the wild</strain>
    </source>
</reference>
<dbReference type="Pfam" id="PF07776">
    <property type="entry name" value="zf-AD"/>
    <property type="match status" value="1"/>
</dbReference>
<gene>
    <name evidence="4" type="ORF">J437_LFUL014733</name>
</gene>
<feature type="compositionally biased region" description="Basic and acidic residues" evidence="2">
    <location>
        <begin position="126"/>
        <end position="140"/>
    </location>
</feature>
<feature type="binding site" evidence="1">
    <location>
        <position position="28"/>
    </location>
    <ligand>
        <name>Zn(2+)</name>
        <dbReference type="ChEBI" id="CHEBI:29105"/>
    </ligand>
</feature>
<feature type="domain" description="ZAD" evidence="3">
    <location>
        <begin position="23"/>
        <end position="99"/>
    </location>
</feature>
<feature type="binding site" evidence="1">
    <location>
        <position position="75"/>
    </location>
    <ligand>
        <name>Zn(2+)</name>
        <dbReference type="ChEBI" id="CHEBI:29105"/>
    </ligand>
</feature>
<keyword evidence="1" id="KW-0862">Zinc</keyword>
<feature type="binding site" evidence="1">
    <location>
        <position position="72"/>
    </location>
    <ligand>
        <name>Zn(2+)</name>
        <dbReference type="ChEBI" id="CHEBI:29105"/>
    </ligand>
</feature>
<evidence type="ECO:0000313" key="4">
    <source>
        <dbReference type="EMBL" id="KAG8235246.1"/>
    </source>
</evidence>
<dbReference type="Proteomes" id="UP000792457">
    <property type="component" value="Unassembled WGS sequence"/>
</dbReference>
<feature type="binding site" evidence="1">
    <location>
        <position position="25"/>
    </location>
    <ligand>
        <name>Zn(2+)</name>
        <dbReference type="ChEBI" id="CHEBI:29105"/>
    </ligand>
</feature>
<comment type="caution">
    <text evidence="4">The sequence shown here is derived from an EMBL/GenBank/DDBJ whole genome shotgun (WGS) entry which is preliminary data.</text>
</comment>